<dbReference type="EMBL" id="LLXI01000141">
    <property type="protein sequence ID" value="PKY41300.1"/>
    <property type="molecule type" value="Genomic_DNA"/>
</dbReference>
<accession>A0A2I1G3W0</accession>
<dbReference type="Proteomes" id="UP000234323">
    <property type="component" value="Unassembled WGS sequence"/>
</dbReference>
<keyword evidence="2" id="KW-1185">Reference proteome</keyword>
<gene>
    <name evidence="1" type="ORF">RhiirA4_454844</name>
</gene>
<protein>
    <submittedName>
        <fullName evidence="1">Uncharacterized protein</fullName>
    </submittedName>
</protein>
<organism evidence="1 2">
    <name type="scientific">Rhizophagus irregularis</name>
    <dbReference type="NCBI Taxonomy" id="588596"/>
    <lineage>
        <taxon>Eukaryota</taxon>
        <taxon>Fungi</taxon>
        <taxon>Fungi incertae sedis</taxon>
        <taxon>Mucoromycota</taxon>
        <taxon>Glomeromycotina</taxon>
        <taxon>Glomeromycetes</taxon>
        <taxon>Glomerales</taxon>
        <taxon>Glomeraceae</taxon>
        <taxon>Rhizophagus</taxon>
    </lineage>
</organism>
<evidence type="ECO:0000313" key="2">
    <source>
        <dbReference type="Proteomes" id="UP000234323"/>
    </source>
</evidence>
<sequence>MEIHSHPPPPPSRVPVTIRNCLQELIRQANDDTVNVTLMHIITGNLIKIYFETEYLADVHPSLNNADCLRYYVNKIQKEIHPQGCGILEVIYNNYS</sequence>
<comment type="caution">
    <text evidence="1">The sequence shown here is derived from an EMBL/GenBank/DDBJ whole genome shotgun (WGS) entry which is preliminary data.</text>
</comment>
<proteinExistence type="predicted"/>
<name>A0A2I1G3W0_9GLOM</name>
<dbReference type="AlphaFoldDB" id="A0A2I1G3W0"/>
<reference evidence="1 2" key="1">
    <citation type="submission" date="2015-10" db="EMBL/GenBank/DDBJ databases">
        <title>Genome analyses suggest a sexual origin of heterokaryosis in a supposedly ancient asexual fungus.</title>
        <authorList>
            <person name="Ropars J."/>
            <person name="Sedzielewska K."/>
            <person name="Noel J."/>
            <person name="Charron P."/>
            <person name="Farinelli L."/>
            <person name="Marton T."/>
            <person name="Kruger M."/>
            <person name="Pelin A."/>
            <person name="Brachmann A."/>
            <person name="Corradi N."/>
        </authorList>
    </citation>
    <scope>NUCLEOTIDE SEQUENCE [LARGE SCALE GENOMIC DNA]</scope>
    <source>
        <strain evidence="1 2">A4</strain>
    </source>
</reference>
<evidence type="ECO:0000313" key="1">
    <source>
        <dbReference type="EMBL" id="PKY41300.1"/>
    </source>
</evidence>